<comment type="similarity">
    <text evidence="1">Belongs to the peptidase S33 family.</text>
</comment>
<dbReference type="Proteomes" id="UP000187172">
    <property type="component" value="Unassembled WGS sequence"/>
</dbReference>
<keyword evidence="2" id="KW-0378">Hydrolase</keyword>
<evidence type="ECO:0000313" key="5">
    <source>
        <dbReference type="Proteomes" id="UP000187172"/>
    </source>
</evidence>
<evidence type="ECO:0000259" key="3">
    <source>
        <dbReference type="Pfam" id="PF00561"/>
    </source>
</evidence>
<protein>
    <submittedName>
        <fullName evidence="4">Proline iminopeptidase</fullName>
    </submittedName>
</protein>
<dbReference type="GO" id="GO:0006508">
    <property type="term" value="P:proteolysis"/>
    <property type="evidence" value="ECO:0007669"/>
    <property type="project" value="InterPro"/>
</dbReference>
<dbReference type="Gene3D" id="3.40.50.1820">
    <property type="entry name" value="alpha/beta hydrolase"/>
    <property type="match status" value="1"/>
</dbReference>
<dbReference type="InterPro" id="IPR029058">
    <property type="entry name" value="AB_hydrolase_fold"/>
</dbReference>
<dbReference type="GO" id="GO:0004177">
    <property type="term" value="F:aminopeptidase activity"/>
    <property type="evidence" value="ECO:0007669"/>
    <property type="project" value="UniProtKB-EC"/>
</dbReference>
<evidence type="ECO:0000313" key="4">
    <source>
        <dbReference type="EMBL" id="OMF57988.1"/>
    </source>
</evidence>
<evidence type="ECO:0000256" key="1">
    <source>
        <dbReference type="ARBA" id="ARBA00010088"/>
    </source>
</evidence>
<dbReference type="PRINTS" id="PR00793">
    <property type="entry name" value="PROAMNOPTASE"/>
</dbReference>
<dbReference type="SUPFAM" id="SSF53474">
    <property type="entry name" value="alpha/beta-Hydrolases"/>
    <property type="match status" value="1"/>
</dbReference>
<dbReference type="InterPro" id="IPR050228">
    <property type="entry name" value="Carboxylesterase_BioH"/>
</dbReference>
<dbReference type="Pfam" id="PF00561">
    <property type="entry name" value="Abhydrolase_1"/>
    <property type="match status" value="1"/>
</dbReference>
<comment type="caution">
    <text evidence="4">The sequence shown here is derived from an EMBL/GenBank/DDBJ whole genome shotgun (WGS) entry which is preliminary data.</text>
</comment>
<evidence type="ECO:0000256" key="2">
    <source>
        <dbReference type="ARBA" id="ARBA00022801"/>
    </source>
</evidence>
<proteinExistence type="inferred from homology"/>
<sequence length="347" mass="39034">MSNALVHIVMRKRNQQKNARLLRITASEGIAESGFVRIGGIEQWVTIRGENRRNPILLFIHGGPGSVYSIFSPLLRSWEKDFTIVQWDQRGAGKTFRRNGKQGSGLLTFDRLVEDGIELSEYLCGKLQQTKLILVGSSVGSLTGIMMAAHRPDLYHAYVGTDQNAPDPEHVGHRLLLEAFRTSGNKKGAELLERMGTDPSTWNSRDVDTRNRLMVKAIRGVPNMITDLIMPSMLSSPEHTMRDMSDMFKGMKFSAEALHEDMVHFDFDKIGYRFELPVFIVQGDSDFITPTATAKAYCGRIDAPYKEFVLIHQAGHLACFSRPQQFYAFLQNKVLPLAVAGEMKQAR</sequence>
<name>A0A1R1F1K5_9BACL</name>
<dbReference type="AlphaFoldDB" id="A0A1R1F1K5"/>
<dbReference type="InterPro" id="IPR000073">
    <property type="entry name" value="AB_hydrolase_1"/>
</dbReference>
<keyword evidence="5" id="KW-1185">Reference proteome</keyword>
<accession>A0A1R1F1K5</accession>
<reference evidence="4 5" key="1">
    <citation type="submission" date="2016-11" db="EMBL/GenBank/DDBJ databases">
        <title>Paenibacillus species isolates.</title>
        <authorList>
            <person name="Beno S.M."/>
        </authorList>
    </citation>
    <scope>NUCLEOTIDE SEQUENCE [LARGE SCALE GENOMIC DNA]</scope>
    <source>
        <strain evidence="4 5">FSL R5-0378</strain>
    </source>
</reference>
<dbReference type="InterPro" id="IPR002410">
    <property type="entry name" value="Peptidase_S33"/>
</dbReference>
<organism evidence="4 5">
    <name type="scientific">Paenibacillus rhizosphaerae</name>
    <dbReference type="NCBI Taxonomy" id="297318"/>
    <lineage>
        <taxon>Bacteria</taxon>
        <taxon>Bacillati</taxon>
        <taxon>Bacillota</taxon>
        <taxon>Bacilli</taxon>
        <taxon>Bacillales</taxon>
        <taxon>Paenibacillaceae</taxon>
        <taxon>Paenibacillus</taxon>
    </lineage>
</organism>
<dbReference type="STRING" id="297318.BK138_05285"/>
<dbReference type="PANTHER" id="PTHR43194">
    <property type="entry name" value="HYDROLASE ALPHA/BETA FOLD FAMILY"/>
    <property type="match status" value="1"/>
</dbReference>
<dbReference type="PANTHER" id="PTHR43194:SF5">
    <property type="entry name" value="PIMELOYL-[ACYL-CARRIER PROTEIN] METHYL ESTER ESTERASE"/>
    <property type="match status" value="1"/>
</dbReference>
<dbReference type="EMBL" id="MRTP01000001">
    <property type="protein sequence ID" value="OMF57988.1"/>
    <property type="molecule type" value="Genomic_DNA"/>
</dbReference>
<dbReference type="RefSeq" id="WP_076166926.1">
    <property type="nucleotide sequence ID" value="NZ_MRTP01000001.1"/>
</dbReference>
<gene>
    <name evidence="4" type="ORF">BK138_05285</name>
</gene>
<feature type="domain" description="AB hydrolase-1" evidence="3">
    <location>
        <begin position="55"/>
        <end position="323"/>
    </location>
</feature>